<reference evidence="1 2" key="1">
    <citation type="submission" date="2018-12" db="EMBL/GenBank/DDBJ databases">
        <title>Complete Genome Sequence of the Corallopyronin A producing Myxobacterium Corallococcus coralloides B035.</title>
        <authorList>
            <person name="Bouhired S.M."/>
            <person name="Rupp O."/>
            <person name="Blom J."/>
            <person name="Schaeberle T.F."/>
            <person name="Kehraus S."/>
            <person name="Schiefer A."/>
            <person name="Pfarr K."/>
            <person name="Goesmann A."/>
            <person name="Hoerauf A."/>
            <person name="Koenig G.M."/>
        </authorList>
    </citation>
    <scope>NUCLEOTIDE SEQUENCE [LARGE SCALE GENOMIC DNA]</scope>
    <source>
        <strain evidence="1 2">B035</strain>
    </source>
</reference>
<dbReference type="EMBL" id="CP034669">
    <property type="protein sequence ID" value="QAT88808.1"/>
    <property type="molecule type" value="Genomic_DNA"/>
</dbReference>
<dbReference type="Proteomes" id="UP000288758">
    <property type="component" value="Chromosome"/>
</dbReference>
<accession>A0A410S409</accession>
<organism evidence="1 2">
    <name type="scientific">Corallococcus coralloides</name>
    <name type="common">Myxococcus coralloides</name>
    <dbReference type="NCBI Taxonomy" id="184914"/>
    <lineage>
        <taxon>Bacteria</taxon>
        <taxon>Pseudomonadati</taxon>
        <taxon>Myxococcota</taxon>
        <taxon>Myxococcia</taxon>
        <taxon>Myxococcales</taxon>
        <taxon>Cystobacterineae</taxon>
        <taxon>Myxococcaceae</taxon>
        <taxon>Corallococcus</taxon>
    </lineage>
</organism>
<dbReference type="AlphaFoldDB" id="A0A410S409"/>
<evidence type="ECO:0000313" key="2">
    <source>
        <dbReference type="Proteomes" id="UP000288758"/>
    </source>
</evidence>
<name>A0A410S409_CORCK</name>
<dbReference type="RefSeq" id="WP_128799891.1">
    <property type="nucleotide sequence ID" value="NZ_CP034669.1"/>
</dbReference>
<protein>
    <recommendedName>
        <fullName evidence="3">Lipoprotein</fullName>
    </recommendedName>
</protein>
<evidence type="ECO:0008006" key="3">
    <source>
        <dbReference type="Google" id="ProtNLM"/>
    </source>
</evidence>
<sequence>MTRSDSRGEASWHRMPPVLGLLWVFALAACASDGSFERESFEEATGDDTPAERAGLGFTREGALERASPVGDERARQAEAARVVRELWEVAGARGAPGEAWTFDYQVHGGALTLLSFRRTATGQGAGAAVEWSGFSRELTRSLSTLVGVKPRRLRFTLERGLERWRFELETVRGPVAVHARTVPESLSGASGLLVSDALTVARQLLPASRVPWEGRVHERARLQFEGLRLHPEVELGVFEVREGSGRRTAPGSADLRMPVVQALLPFANAVGSRTVEVELEGRHVRGEAEPRWRVVAATTLEPSAPPEELRDLAREYRAMQEDILRHWREEVEDSARLAGVWSFEQLAYWYVGGFIAKGALGAMEAVAPTVVSVLGRGGAKAAQWFRTVLIRTPPAEREALQRIWMKVEAEGLVALEAGEQARLRSLLKGMEHRLRTPITDKYSKDKLREWARQEYFEVHQPRLAQALGKERLGTYQVHHLVPIEHAHLFPTRGVNAAENLVGMAREVHSSVNSVWTFVRTNTKSVSAREVEEIAHITHNHFGRWFHVLYDSSKSGAALASAEKAALKEVAAVLGL</sequence>
<gene>
    <name evidence="1" type="ORF">EJ065_7283</name>
</gene>
<evidence type="ECO:0000313" key="1">
    <source>
        <dbReference type="EMBL" id="QAT88808.1"/>
    </source>
</evidence>
<dbReference type="PROSITE" id="PS51257">
    <property type="entry name" value="PROKAR_LIPOPROTEIN"/>
    <property type="match status" value="1"/>
</dbReference>
<proteinExistence type="predicted"/>